<dbReference type="Gene3D" id="3.40.50.300">
    <property type="entry name" value="P-loop containing nucleotide triphosphate hydrolases"/>
    <property type="match status" value="2"/>
</dbReference>
<dbReference type="InterPro" id="IPR052934">
    <property type="entry name" value="Methyl-DNA_Rec/Restrict_Enz"/>
</dbReference>
<keyword evidence="3" id="KW-1185">Reference proteome</keyword>
<dbReference type="SUPFAM" id="SSF52540">
    <property type="entry name" value="P-loop containing nucleoside triphosphate hydrolases"/>
    <property type="match status" value="2"/>
</dbReference>
<gene>
    <name evidence="2" type="ORF">SAMN05880501_106133</name>
</gene>
<feature type="domain" description="AAA+ ATPase" evidence="1">
    <location>
        <begin position="364"/>
        <end position="519"/>
    </location>
</feature>
<name>A0A285SSK7_9BACL</name>
<accession>A0A285SSK7</accession>
<dbReference type="InterPro" id="IPR003593">
    <property type="entry name" value="AAA+_ATPase"/>
</dbReference>
<organism evidence="2 3">
    <name type="scientific">Ureibacillus xyleni</name>
    <dbReference type="NCBI Taxonomy" id="614648"/>
    <lineage>
        <taxon>Bacteria</taxon>
        <taxon>Bacillati</taxon>
        <taxon>Bacillota</taxon>
        <taxon>Bacilli</taxon>
        <taxon>Bacillales</taxon>
        <taxon>Caryophanaceae</taxon>
        <taxon>Ureibacillus</taxon>
    </lineage>
</organism>
<dbReference type="GO" id="GO:0005524">
    <property type="term" value="F:ATP binding"/>
    <property type="evidence" value="ECO:0007669"/>
    <property type="project" value="InterPro"/>
</dbReference>
<proteinExistence type="predicted"/>
<dbReference type="Pfam" id="PF07728">
    <property type="entry name" value="AAA_5"/>
    <property type="match status" value="2"/>
</dbReference>
<dbReference type="GO" id="GO:0016887">
    <property type="term" value="F:ATP hydrolysis activity"/>
    <property type="evidence" value="ECO:0007669"/>
    <property type="project" value="InterPro"/>
</dbReference>
<dbReference type="EMBL" id="OBMQ01000006">
    <property type="protein sequence ID" value="SOC11347.1"/>
    <property type="molecule type" value="Genomic_DNA"/>
</dbReference>
<dbReference type="OrthoDB" id="9781481at2"/>
<dbReference type="SMART" id="SM00382">
    <property type="entry name" value="AAA"/>
    <property type="match status" value="2"/>
</dbReference>
<dbReference type="AlphaFoldDB" id="A0A285SSK7"/>
<reference evidence="3" key="1">
    <citation type="submission" date="2017-08" db="EMBL/GenBank/DDBJ databases">
        <authorList>
            <person name="Varghese N."/>
            <person name="Submissions S."/>
        </authorList>
    </citation>
    <scope>NUCLEOTIDE SEQUENCE [LARGE SCALE GENOMIC DNA]</scope>
    <source>
        <strain evidence="3">JC22</strain>
    </source>
</reference>
<dbReference type="PANTHER" id="PTHR37291:SF1">
    <property type="entry name" value="TYPE IV METHYL-DIRECTED RESTRICTION ENZYME ECOKMCRB SUBUNIT"/>
    <property type="match status" value="1"/>
</dbReference>
<dbReference type="CDD" id="cd00009">
    <property type="entry name" value="AAA"/>
    <property type="match status" value="1"/>
</dbReference>
<dbReference type="InterPro" id="IPR011704">
    <property type="entry name" value="ATPase_dyneun-rel_AAA"/>
</dbReference>
<dbReference type="InterPro" id="IPR027417">
    <property type="entry name" value="P-loop_NTPase"/>
</dbReference>
<dbReference type="Proteomes" id="UP000219636">
    <property type="component" value="Unassembled WGS sequence"/>
</dbReference>
<dbReference type="RefSeq" id="WP_097073632.1">
    <property type="nucleotide sequence ID" value="NZ_OBMQ01000006.1"/>
</dbReference>
<evidence type="ECO:0000313" key="3">
    <source>
        <dbReference type="Proteomes" id="UP000219636"/>
    </source>
</evidence>
<sequence>MSITANEVVDKLKRYKNIILYGPPGTGKTHLLNEVLELLDTSGNYDYFNTSAPIAISNTQHKEFSYEWCTFHPNYAYENFVVGLDPVIKDGKLGYKHHIGPFTELVKRNAEGQEVLLVIDEINRANTEDVFGNTIALLDLNDRETNSVSLNDALTIDGVVLNELKVNNHFYVIGTMNSLDKSVSPLDISIKRRFITVEVEPNVDVLKSYLEGNPNIGKGLTDFVVQLFSYLNYQLNEYVGKEYEMGQGYFWGLMESENEGEATDILADILKYKVLPHLKDVFPNEYYIELFTMENLDKLFHQTDFGYEMLDFSTFSSDDIINLMASACGSSYRIHSENAQEVECTTFEEYQESIIADLYKKLKRHKNVILTGSSGTGKSSLVKIVMKQFEETKTMHWHSSTAYEDVLEGISAKVDSSGNVDYVYKSGKLLELAHLVTNEDTLMVIEGLDRSNAAENFGELITLLEPDKREKVSIKMHDSDLVLPKNMHLICTMNPLSLAKNKLDSALKRRFVIIDLYPDYELLRLWFSIEKKTIDVETLNDIQSREDLLSLAIGLLKGINERITNTLGLDYQLGHSVFWNLKDERDLSINTIFQVFDAMILPTLQDYINDEEVAQRILGESSPLIKTKNYGFEISSFAKLSPTERIETLKGFYVND</sequence>
<dbReference type="PANTHER" id="PTHR37291">
    <property type="entry name" value="5-METHYLCYTOSINE-SPECIFIC RESTRICTION ENZYME B"/>
    <property type="match status" value="1"/>
</dbReference>
<feature type="domain" description="AAA+ ATPase" evidence="1">
    <location>
        <begin position="14"/>
        <end position="204"/>
    </location>
</feature>
<evidence type="ECO:0000259" key="1">
    <source>
        <dbReference type="SMART" id="SM00382"/>
    </source>
</evidence>
<protein>
    <submittedName>
        <fullName evidence="2">Dynein-related subfamily AAA family protein</fullName>
    </submittedName>
</protein>
<evidence type="ECO:0000313" key="2">
    <source>
        <dbReference type="EMBL" id="SOC11347.1"/>
    </source>
</evidence>